<feature type="transmembrane region" description="Helical" evidence="1">
    <location>
        <begin position="376"/>
        <end position="396"/>
    </location>
</feature>
<feature type="transmembrane region" description="Helical" evidence="1">
    <location>
        <begin position="82"/>
        <end position="100"/>
    </location>
</feature>
<sequence>MATKGKLSGILDRVERIGNRLPDPITLFLILCGLVVISSWILASMGLSVVHPVSQETIAVDSLLSAKNIQRMLHEMVSNFSAFPPLGLVLVTMIGIGVAERSGLVAAGLTKLVMAVPQSLLTATLVFAGISANVAADAGYVVLTPLGAMLFAAVGRHPLAGLAAVFAGVSGGFSANLIVTSLDPLLGGISTTAAQIIDPSYVVDVTANFYFNFVSTFLLVIVGTFVTHRIVEPRLGTWSAGEDVDTELKALTKDEQKGLMAACLTLLGFTALVLLGFVSDDGVFRDPKTGMKPFMDALVPLLMLGFLLAGVAYGVVAKTIKSDKDVSAMTADSMASMGGYIVLAFVAAQFIAYFSWSNIGMVTAISGAAALKAIGFTGLPLILAFIAVSAGLNLLIGSASAKWAIMGPVFVPMLMLLGYSPELAQAAYRIGDSTTNIITPLMPYFPVIIAFAKKYDKSIGLGTLIATMLPYSVGFFLMWAVMLLVWMVFGIPLGPDAPLLIEPPSASQ</sequence>
<dbReference type="PANTHER" id="PTHR30282:SF0">
    <property type="entry name" value="P-AMINOBENZOYL-GLUTAMATE TRANSPORT PROTEIN"/>
    <property type="match status" value="1"/>
</dbReference>
<name>A0A1Y6CRZ0_9BACT</name>
<gene>
    <name evidence="2" type="ORF">SAMN06296036_1492</name>
</gene>
<dbReference type="Pfam" id="PF03806">
    <property type="entry name" value="ABG_transport"/>
    <property type="match status" value="1"/>
</dbReference>
<feature type="transmembrane region" description="Helical" evidence="1">
    <location>
        <begin position="297"/>
        <end position="316"/>
    </location>
</feature>
<evidence type="ECO:0000313" key="3">
    <source>
        <dbReference type="Proteomes" id="UP000192907"/>
    </source>
</evidence>
<accession>A0A1Y6CRZ0</accession>
<organism evidence="2 3">
    <name type="scientific">Pseudobacteriovorax antillogorgiicola</name>
    <dbReference type="NCBI Taxonomy" id="1513793"/>
    <lineage>
        <taxon>Bacteria</taxon>
        <taxon>Pseudomonadati</taxon>
        <taxon>Bdellovibrionota</taxon>
        <taxon>Oligoflexia</taxon>
        <taxon>Oligoflexales</taxon>
        <taxon>Pseudobacteriovoracaceae</taxon>
        <taxon>Pseudobacteriovorax</taxon>
    </lineage>
</organism>
<dbReference type="STRING" id="1513793.SAMN06296036_1492"/>
<keyword evidence="1" id="KW-1133">Transmembrane helix</keyword>
<dbReference type="InterPro" id="IPR004697">
    <property type="entry name" value="AbgT"/>
</dbReference>
<protein>
    <submittedName>
        <fullName evidence="2">Aminobenzoyl-glutamate transport protein</fullName>
    </submittedName>
</protein>
<feature type="transmembrane region" description="Helical" evidence="1">
    <location>
        <begin position="337"/>
        <end position="356"/>
    </location>
</feature>
<keyword evidence="3" id="KW-1185">Reference proteome</keyword>
<evidence type="ECO:0000256" key="1">
    <source>
        <dbReference type="SAM" id="Phobius"/>
    </source>
</evidence>
<dbReference type="EMBL" id="FWZT01000049">
    <property type="protein sequence ID" value="SMF83731.1"/>
    <property type="molecule type" value="Genomic_DNA"/>
</dbReference>
<dbReference type="RefSeq" id="WP_132326366.1">
    <property type="nucleotide sequence ID" value="NZ_FWZT01000049.1"/>
</dbReference>
<dbReference type="PANTHER" id="PTHR30282">
    <property type="entry name" value="P-AMINOBENZOYL GLUTAMATE TRANSPORTER"/>
    <property type="match status" value="1"/>
</dbReference>
<dbReference type="OrthoDB" id="5288980at2"/>
<feature type="transmembrane region" description="Helical" evidence="1">
    <location>
        <begin position="112"/>
        <end position="132"/>
    </location>
</feature>
<feature type="transmembrane region" description="Helical" evidence="1">
    <location>
        <begin position="403"/>
        <end position="421"/>
    </location>
</feature>
<evidence type="ECO:0000313" key="2">
    <source>
        <dbReference type="EMBL" id="SMF83731.1"/>
    </source>
</evidence>
<feature type="transmembrane region" description="Helical" evidence="1">
    <location>
        <begin position="209"/>
        <end position="227"/>
    </location>
</feature>
<keyword evidence="1" id="KW-0472">Membrane</keyword>
<dbReference type="AlphaFoldDB" id="A0A1Y6CRZ0"/>
<keyword evidence="1" id="KW-0812">Transmembrane</keyword>
<feature type="transmembrane region" description="Helical" evidence="1">
    <location>
        <begin position="162"/>
        <end position="182"/>
    </location>
</feature>
<feature type="transmembrane region" description="Helical" evidence="1">
    <location>
        <begin position="258"/>
        <end position="277"/>
    </location>
</feature>
<dbReference type="GO" id="GO:1902604">
    <property type="term" value="P:p-aminobenzoyl-glutamate transmembrane transport"/>
    <property type="evidence" value="ECO:0007669"/>
    <property type="project" value="InterPro"/>
</dbReference>
<feature type="transmembrane region" description="Helical" evidence="1">
    <location>
        <begin position="433"/>
        <end position="452"/>
    </location>
</feature>
<dbReference type="Proteomes" id="UP000192907">
    <property type="component" value="Unassembled WGS sequence"/>
</dbReference>
<proteinExistence type="predicted"/>
<feature type="transmembrane region" description="Helical" evidence="1">
    <location>
        <begin position="464"/>
        <end position="489"/>
    </location>
</feature>
<dbReference type="GO" id="GO:0015558">
    <property type="term" value="F:secondary active p-aminobenzoyl-glutamate transmembrane transporter activity"/>
    <property type="evidence" value="ECO:0007669"/>
    <property type="project" value="InterPro"/>
</dbReference>
<feature type="transmembrane region" description="Helical" evidence="1">
    <location>
        <begin position="21"/>
        <end position="43"/>
    </location>
</feature>
<reference evidence="3" key="1">
    <citation type="submission" date="2017-04" db="EMBL/GenBank/DDBJ databases">
        <authorList>
            <person name="Varghese N."/>
            <person name="Submissions S."/>
        </authorList>
    </citation>
    <scope>NUCLEOTIDE SEQUENCE [LARGE SCALE GENOMIC DNA]</scope>
    <source>
        <strain evidence="3">RKEM611</strain>
    </source>
</reference>